<accession>A0A8J2T2M7</accession>
<dbReference type="GO" id="GO:0006979">
    <property type="term" value="P:response to oxidative stress"/>
    <property type="evidence" value="ECO:0007669"/>
    <property type="project" value="TreeGrafter"/>
</dbReference>
<evidence type="ECO:0000256" key="1">
    <source>
        <dbReference type="ARBA" id="ARBA00007355"/>
    </source>
</evidence>
<reference evidence="7" key="1">
    <citation type="submission" date="2021-11" db="EMBL/GenBank/DDBJ databases">
        <authorList>
            <consortium name="Genoscope - CEA"/>
            <person name="William W."/>
        </authorList>
    </citation>
    <scope>NUCLEOTIDE SEQUENCE</scope>
</reference>
<dbReference type="GO" id="GO:0008270">
    <property type="term" value="F:zinc ion binding"/>
    <property type="evidence" value="ECO:0007669"/>
    <property type="project" value="UniProtKB-KW"/>
</dbReference>
<dbReference type="PANTHER" id="PTHR12910">
    <property type="entry name" value="NADH-UBIQUINONE OXIDOREDUCTASE SUBUNIT B17.2"/>
    <property type="match status" value="1"/>
</dbReference>
<evidence type="ECO:0000256" key="3">
    <source>
        <dbReference type="ARBA" id="ARBA00022771"/>
    </source>
</evidence>
<dbReference type="PANTHER" id="PTHR12910:SF2">
    <property type="entry name" value="NADH DEHYDROGENASE [UBIQUINONE] 1 ALPHA SUBCOMPLEX SUBUNIT 12"/>
    <property type="match status" value="1"/>
</dbReference>
<feature type="region of interest" description="Disordered" evidence="5">
    <location>
        <begin position="150"/>
        <end position="171"/>
    </location>
</feature>
<gene>
    <name evidence="7" type="ORF">PECAL_6P14670</name>
</gene>
<keyword evidence="2" id="KW-0479">Metal-binding</keyword>
<dbReference type="GO" id="GO:0045271">
    <property type="term" value="C:respiratory chain complex I"/>
    <property type="evidence" value="ECO:0007669"/>
    <property type="project" value="InterPro"/>
</dbReference>
<evidence type="ECO:0000313" key="8">
    <source>
        <dbReference type="Proteomes" id="UP000789595"/>
    </source>
</evidence>
<keyword evidence="4" id="KW-0862">Zinc</keyword>
<dbReference type="Pfam" id="PF05071">
    <property type="entry name" value="NDUFA12"/>
    <property type="match status" value="1"/>
</dbReference>
<feature type="domain" description="RING-CH-type" evidence="6">
    <location>
        <begin position="228"/>
        <end position="263"/>
    </location>
</feature>
<dbReference type="InterPro" id="IPR013083">
    <property type="entry name" value="Znf_RING/FYVE/PHD"/>
</dbReference>
<name>A0A8J2T2M7_9STRA</name>
<evidence type="ECO:0000256" key="2">
    <source>
        <dbReference type="ARBA" id="ARBA00022723"/>
    </source>
</evidence>
<dbReference type="OrthoDB" id="274641at2759"/>
<dbReference type="InterPro" id="IPR011016">
    <property type="entry name" value="Znf_RING-CH"/>
</dbReference>
<protein>
    <recommendedName>
        <fullName evidence="6">RING-CH-type domain-containing protein</fullName>
    </recommendedName>
</protein>
<evidence type="ECO:0000259" key="6">
    <source>
        <dbReference type="Pfam" id="PF12906"/>
    </source>
</evidence>
<evidence type="ECO:0000256" key="4">
    <source>
        <dbReference type="ARBA" id="ARBA00022833"/>
    </source>
</evidence>
<dbReference type="EMBL" id="CAKKNE010000006">
    <property type="protein sequence ID" value="CAH0379829.1"/>
    <property type="molecule type" value="Genomic_DNA"/>
</dbReference>
<evidence type="ECO:0000256" key="5">
    <source>
        <dbReference type="SAM" id="MobiDB-lite"/>
    </source>
</evidence>
<comment type="similarity">
    <text evidence="1">Belongs to the complex I NDUFA12 subunit family.</text>
</comment>
<dbReference type="Proteomes" id="UP000789595">
    <property type="component" value="Unassembled WGS sequence"/>
</dbReference>
<evidence type="ECO:0000313" key="7">
    <source>
        <dbReference type="EMBL" id="CAH0379829.1"/>
    </source>
</evidence>
<keyword evidence="3" id="KW-0863">Zinc-finger</keyword>
<dbReference type="InterPro" id="IPR011990">
    <property type="entry name" value="TPR-like_helical_dom_sf"/>
</dbReference>
<dbReference type="AlphaFoldDB" id="A0A8J2T2M7"/>
<dbReference type="InterPro" id="IPR007763">
    <property type="entry name" value="NDUFA12"/>
</dbReference>
<proteinExistence type="inferred from homology"/>
<organism evidence="7 8">
    <name type="scientific">Pelagomonas calceolata</name>
    <dbReference type="NCBI Taxonomy" id="35677"/>
    <lineage>
        <taxon>Eukaryota</taxon>
        <taxon>Sar</taxon>
        <taxon>Stramenopiles</taxon>
        <taxon>Ochrophyta</taxon>
        <taxon>Pelagophyceae</taxon>
        <taxon>Pelagomonadales</taxon>
        <taxon>Pelagomonadaceae</taxon>
        <taxon>Pelagomonas</taxon>
    </lineage>
</organism>
<dbReference type="Gene3D" id="1.25.40.10">
    <property type="entry name" value="Tetratricopeptide repeat domain"/>
    <property type="match status" value="1"/>
</dbReference>
<dbReference type="Gene3D" id="3.30.40.10">
    <property type="entry name" value="Zinc/RING finger domain, C3HC4 (zinc finger)"/>
    <property type="match status" value="1"/>
</dbReference>
<dbReference type="Pfam" id="PF12906">
    <property type="entry name" value="RINGv"/>
    <property type="match status" value="1"/>
</dbReference>
<dbReference type="SUPFAM" id="SSF48452">
    <property type="entry name" value="TPR-like"/>
    <property type="match status" value="1"/>
</dbReference>
<sequence length="507" mass="57066">MASIFPRWKLALERFGWRGCWDQMFAMGTVKIGGVKIGEDVHGNTYWEDRNEKHCQHRWVQYKNTWDFDAAMVPPSWHGWLCHMTDEPGPNSAAFLEDKLKSVAQLDTHDDGPYTSHLGRSPYKEEEHWMTNETQLRNRGYGIGSMLKPDPNEPDKYYKQPGSETSGQAGEYARRKGYEPWDPSDAALIIKKGQRAVVGCQYHADKKYKEAVAEAVEACADDTKGQNCYICTQALHWKTKEGLVRGCSCRGTAGFAHVSCLAEQAKILVEEGEDNNLGLKAMTERFERWYTCSLCEQDYHGVVACALGWACWKTYVGQPEADRFRRLAMSGLGIVLSAADHHDDALSVKEAELSMKRRLGASEHSMLAARSNLAGSYQALGRHERALQIQRDVYSGYLRLEGEEYRNTHVAANNYAVTLARLQHLEEARALFRKTIPSTRRVLGENDGLTLEMTANYAKTLGGREAVTILEKLAPTARRVLGGAHPLAMNIEETLRCAQADLRAREE</sequence>
<keyword evidence="8" id="KW-1185">Reference proteome</keyword>
<comment type="caution">
    <text evidence="7">The sequence shown here is derived from an EMBL/GenBank/DDBJ whole genome shotgun (WGS) entry which is preliminary data.</text>
</comment>
<dbReference type="Pfam" id="PF13424">
    <property type="entry name" value="TPR_12"/>
    <property type="match status" value="1"/>
</dbReference>